<evidence type="ECO:0000313" key="2">
    <source>
        <dbReference type="Proteomes" id="UP000192582"/>
    </source>
</evidence>
<evidence type="ECO:0000313" key="1">
    <source>
        <dbReference type="EMBL" id="SMB84579.1"/>
    </source>
</evidence>
<reference evidence="1 2" key="1">
    <citation type="submission" date="2017-04" db="EMBL/GenBank/DDBJ databases">
        <authorList>
            <person name="Afonso C.L."/>
            <person name="Miller P.J."/>
            <person name="Scott M.A."/>
            <person name="Spackman E."/>
            <person name="Goraichik I."/>
            <person name="Dimitrov K.M."/>
            <person name="Suarez D.L."/>
            <person name="Swayne D.E."/>
        </authorList>
    </citation>
    <scope>NUCLEOTIDE SEQUENCE [LARGE SCALE GENOMIC DNA]</scope>
    <source>
        <strain evidence="1 2">KR-140</strain>
    </source>
</reference>
<protein>
    <submittedName>
        <fullName evidence="1">Uncharacterized protein</fullName>
    </submittedName>
</protein>
<proteinExistence type="predicted"/>
<name>A0A1W1UUA7_9DEIO</name>
<gene>
    <name evidence="1" type="ORF">SAMN00790413_05199</name>
</gene>
<dbReference type="EMBL" id="FWWU01000007">
    <property type="protein sequence ID" value="SMB84579.1"/>
    <property type="molecule type" value="Genomic_DNA"/>
</dbReference>
<organism evidence="1 2">
    <name type="scientific">Deinococcus hopiensis KR-140</name>
    <dbReference type="NCBI Taxonomy" id="695939"/>
    <lineage>
        <taxon>Bacteria</taxon>
        <taxon>Thermotogati</taxon>
        <taxon>Deinococcota</taxon>
        <taxon>Deinococci</taxon>
        <taxon>Deinococcales</taxon>
        <taxon>Deinococcaceae</taxon>
        <taxon>Deinococcus</taxon>
    </lineage>
</organism>
<sequence>MSPLTSPSPSRPTASNDTGWLKQIVTNLQVLGNRVGGTLKTRWQSVSYAFRFTGYTELK</sequence>
<keyword evidence="2" id="KW-1185">Reference proteome</keyword>
<dbReference type="AlphaFoldDB" id="A0A1W1UUA7"/>
<accession>A0A1W1UUA7</accession>
<dbReference type="Proteomes" id="UP000192582">
    <property type="component" value="Unassembled WGS sequence"/>
</dbReference>